<dbReference type="EMBL" id="CP080107">
    <property type="protein sequence ID" value="QYD29203.1"/>
    <property type="molecule type" value="Genomic_DNA"/>
</dbReference>
<proteinExistence type="predicted"/>
<dbReference type="AlphaFoldDB" id="A0AAQ0JC45"/>
<evidence type="ECO:0000313" key="3">
    <source>
        <dbReference type="Proteomes" id="UP000826990"/>
    </source>
</evidence>
<sequence length="66" mass="7476">MVRHRRGRNGSNGTSLQAIRSAPATQLRQRRRHNTVQRGTGCQVFLLLDKGRQLRAQRRIAGKLNG</sequence>
<dbReference type="RefSeq" id="WP_039263302.1">
    <property type="nucleotide sequence ID" value="NZ_AP019632.1"/>
</dbReference>
<evidence type="ECO:0000256" key="1">
    <source>
        <dbReference type="SAM" id="MobiDB-lite"/>
    </source>
</evidence>
<evidence type="ECO:0000313" key="2">
    <source>
        <dbReference type="EMBL" id="QYD29203.1"/>
    </source>
</evidence>
<name>A0AAQ0JC45_ENTAS</name>
<organism evidence="2 3">
    <name type="scientific">Enterobacter asburiae</name>
    <dbReference type="NCBI Taxonomy" id="61645"/>
    <lineage>
        <taxon>Bacteria</taxon>
        <taxon>Pseudomonadati</taxon>
        <taxon>Pseudomonadota</taxon>
        <taxon>Gammaproteobacteria</taxon>
        <taxon>Enterobacterales</taxon>
        <taxon>Enterobacteriaceae</taxon>
        <taxon>Enterobacter</taxon>
        <taxon>Enterobacter cloacae complex</taxon>
    </lineage>
</organism>
<feature type="compositionally biased region" description="Polar residues" evidence="1">
    <location>
        <begin position="9"/>
        <end position="27"/>
    </location>
</feature>
<dbReference type="Proteomes" id="UP000826990">
    <property type="component" value="Chromosome"/>
</dbReference>
<accession>A0AAQ0JC45</accession>
<gene>
    <name evidence="2" type="ORF">KZX48_19155</name>
</gene>
<protein>
    <submittedName>
        <fullName evidence="2">Uncharacterized protein</fullName>
    </submittedName>
</protein>
<feature type="region of interest" description="Disordered" evidence="1">
    <location>
        <begin position="1"/>
        <end position="36"/>
    </location>
</feature>
<reference evidence="2" key="1">
    <citation type="submission" date="2021-07" db="EMBL/GenBank/DDBJ databases">
        <title>Characterization of Emerging Pathogens Carrying KPC-2 Gene in IncP-6 Plasmids Isolated from Urban Sewage in Argentina.</title>
        <authorList>
            <person name="Ghiglione B."/>
            <person name="Haim M.S."/>
            <person name="Dropa M."/>
        </authorList>
    </citation>
    <scope>NUCLEOTIDE SEQUENCE</scope>
    <source>
        <strain evidence="2">WW-19C</strain>
    </source>
</reference>